<name>A0A401UQG9_9CLOT</name>
<dbReference type="SUPFAM" id="SSF47240">
    <property type="entry name" value="Ferritin-like"/>
    <property type="match status" value="1"/>
</dbReference>
<comment type="caution">
    <text evidence="2">The sequence shown here is derived from an EMBL/GenBank/DDBJ whole genome shotgun (WGS) entry which is preliminary data.</text>
</comment>
<dbReference type="GO" id="GO:0016491">
    <property type="term" value="F:oxidoreductase activity"/>
    <property type="evidence" value="ECO:0007669"/>
    <property type="project" value="InterPro"/>
</dbReference>
<evidence type="ECO:0000313" key="3">
    <source>
        <dbReference type="Proteomes" id="UP000287872"/>
    </source>
</evidence>
<organism evidence="2 3">
    <name type="scientific">Clostridium tagluense</name>
    <dbReference type="NCBI Taxonomy" id="360422"/>
    <lineage>
        <taxon>Bacteria</taxon>
        <taxon>Bacillati</taxon>
        <taxon>Bacillota</taxon>
        <taxon>Clostridia</taxon>
        <taxon>Eubacteriales</taxon>
        <taxon>Clostridiaceae</taxon>
        <taxon>Clostridium</taxon>
    </lineage>
</organism>
<dbReference type="RefSeq" id="WP_125003938.1">
    <property type="nucleotide sequence ID" value="NZ_BHYK01000022.1"/>
</dbReference>
<dbReference type="InterPro" id="IPR003251">
    <property type="entry name" value="Rr_diiron-bd_dom"/>
</dbReference>
<dbReference type="Pfam" id="PF02915">
    <property type="entry name" value="Rubrerythrin"/>
    <property type="match status" value="1"/>
</dbReference>
<dbReference type="InterPro" id="IPR012347">
    <property type="entry name" value="Ferritin-like"/>
</dbReference>
<accession>A0A401UQG9</accession>
<dbReference type="OrthoDB" id="1926194at2"/>
<keyword evidence="3" id="KW-1185">Reference proteome</keyword>
<sequence length="190" mass="21907">MKCLICGMNININNFNVNNQGLLETNESDHIKYCPFCGVSATYLKPEDETNFKEEIYKVPTESLDENTLIILEHAMKLEIFNSDFYKAAAKLAHSLAVKETFVALSKIEYVHAIVHQKLGGFKQIPTLVDIDYSKHKSDKSLMELAENREIHAARFYEKQGNKINNTIIKEVFHALWSVEREHIQIARNY</sequence>
<evidence type="ECO:0000313" key="2">
    <source>
        <dbReference type="EMBL" id="GCD11802.1"/>
    </source>
</evidence>
<evidence type="ECO:0000259" key="1">
    <source>
        <dbReference type="Pfam" id="PF02915"/>
    </source>
</evidence>
<dbReference type="AlphaFoldDB" id="A0A401UQG9"/>
<gene>
    <name evidence="2" type="ORF">Ctaglu_34250</name>
</gene>
<dbReference type="InterPro" id="IPR009078">
    <property type="entry name" value="Ferritin-like_SF"/>
</dbReference>
<dbReference type="EMBL" id="BHYK01000022">
    <property type="protein sequence ID" value="GCD11802.1"/>
    <property type="molecule type" value="Genomic_DNA"/>
</dbReference>
<feature type="domain" description="Rubrerythrin diiron-binding" evidence="1">
    <location>
        <begin position="71"/>
        <end position="188"/>
    </location>
</feature>
<proteinExistence type="predicted"/>
<protein>
    <recommendedName>
        <fullName evidence="1">Rubrerythrin diiron-binding domain-containing protein</fullName>
    </recommendedName>
</protein>
<reference evidence="2 3" key="1">
    <citation type="submission" date="2018-11" db="EMBL/GenBank/DDBJ databases">
        <title>Genome sequencing and assembly of Clostridium tagluense strain A121.</title>
        <authorList>
            <person name="Murakami T."/>
            <person name="Segawa T."/>
            <person name="Shcherbakova V.A."/>
            <person name="Mori H."/>
            <person name="Yoshimura Y."/>
        </authorList>
    </citation>
    <scope>NUCLEOTIDE SEQUENCE [LARGE SCALE GENOMIC DNA]</scope>
    <source>
        <strain evidence="2 3">A121</strain>
    </source>
</reference>
<dbReference type="Gene3D" id="1.20.1260.10">
    <property type="match status" value="1"/>
</dbReference>
<dbReference type="Proteomes" id="UP000287872">
    <property type="component" value="Unassembled WGS sequence"/>
</dbReference>
<dbReference type="GO" id="GO:0046872">
    <property type="term" value="F:metal ion binding"/>
    <property type="evidence" value="ECO:0007669"/>
    <property type="project" value="InterPro"/>
</dbReference>